<dbReference type="Gene3D" id="3.30.70.1290">
    <property type="entry name" value="Transposase IS200-like"/>
    <property type="match status" value="1"/>
</dbReference>
<comment type="caution">
    <text evidence="2">The sequence shown here is derived from an EMBL/GenBank/DDBJ whole genome shotgun (WGS) entry which is preliminary data.</text>
</comment>
<dbReference type="OrthoDB" id="9798161at2"/>
<dbReference type="EMBL" id="QDDL01000001">
    <property type="protein sequence ID" value="PVZ72615.1"/>
    <property type="molecule type" value="Genomic_DNA"/>
</dbReference>
<feature type="domain" description="Transposase IS200-like" evidence="1">
    <location>
        <begin position="2"/>
        <end position="33"/>
    </location>
</feature>
<dbReference type="Pfam" id="PF01797">
    <property type="entry name" value="Y1_Tnp"/>
    <property type="match status" value="1"/>
</dbReference>
<dbReference type="GO" id="GO:0006313">
    <property type="term" value="P:DNA transposition"/>
    <property type="evidence" value="ECO:0007669"/>
    <property type="project" value="InterPro"/>
</dbReference>
<dbReference type="InterPro" id="IPR036515">
    <property type="entry name" value="Transposase_17_sf"/>
</dbReference>
<name>A0A2V1H755_9GAMM</name>
<accession>A0A2V1H755</accession>
<evidence type="ECO:0000313" key="3">
    <source>
        <dbReference type="Proteomes" id="UP000244906"/>
    </source>
</evidence>
<dbReference type="InterPro" id="IPR002686">
    <property type="entry name" value="Transposase_17"/>
</dbReference>
<dbReference type="SUPFAM" id="SSF143422">
    <property type="entry name" value="Transposase IS200-like"/>
    <property type="match status" value="1"/>
</dbReference>
<dbReference type="GO" id="GO:0004803">
    <property type="term" value="F:transposase activity"/>
    <property type="evidence" value="ECO:0007669"/>
    <property type="project" value="InterPro"/>
</dbReference>
<organism evidence="2 3">
    <name type="scientific">Pelagibaculum spongiae</name>
    <dbReference type="NCBI Taxonomy" id="2080658"/>
    <lineage>
        <taxon>Bacteria</taxon>
        <taxon>Pseudomonadati</taxon>
        <taxon>Pseudomonadota</taxon>
        <taxon>Gammaproteobacteria</taxon>
        <taxon>Oceanospirillales</taxon>
        <taxon>Pelagibaculum</taxon>
    </lineage>
</organism>
<protein>
    <recommendedName>
        <fullName evidence="1">Transposase IS200-like domain-containing protein</fullName>
    </recommendedName>
</protein>
<evidence type="ECO:0000313" key="2">
    <source>
        <dbReference type="EMBL" id="PVZ72615.1"/>
    </source>
</evidence>
<dbReference type="RefSeq" id="WP_116686200.1">
    <property type="nucleotide sequence ID" value="NZ_CAWNYD010000001.1"/>
</dbReference>
<dbReference type="Proteomes" id="UP000244906">
    <property type="component" value="Unassembled WGS sequence"/>
</dbReference>
<proteinExistence type="predicted"/>
<dbReference type="AlphaFoldDB" id="A0A2V1H755"/>
<sequence>MISKDHVHLFISALPNIAVNEIMHRIKRAEAKQSR</sequence>
<keyword evidence="3" id="KW-1185">Reference proteome</keyword>
<evidence type="ECO:0000259" key="1">
    <source>
        <dbReference type="Pfam" id="PF01797"/>
    </source>
</evidence>
<dbReference type="GO" id="GO:0003677">
    <property type="term" value="F:DNA binding"/>
    <property type="evidence" value="ECO:0007669"/>
    <property type="project" value="InterPro"/>
</dbReference>
<reference evidence="2 3" key="1">
    <citation type="submission" date="2018-04" db="EMBL/GenBank/DDBJ databases">
        <title>Thalassorhabdus spongiae gen. nov., sp. nov., isolated from a marine sponge in South-West Iceland.</title>
        <authorList>
            <person name="Knobloch S."/>
            <person name="Daussin A."/>
            <person name="Johannsson R."/>
            <person name="Marteinsson V.T."/>
        </authorList>
    </citation>
    <scope>NUCLEOTIDE SEQUENCE [LARGE SCALE GENOMIC DNA]</scope>
    <source>
        <strain evidence="2 3">Hp12</strain>
    </source>
</reference>
<gene>
    <name evidence="2" type="ORF">DC094_04165</name>
</gene>